<keyword evidence="1" id="KW-0732">Signal</keyword>
<comment type="caution">
    <text evidence="3">The sequence shown here is derived from an EMBL/GenBank/DDBJ whole genome shotgun (WGS) entry which is preliminary data.</text>
</comment>
<dbReference type="SUPFAM" id="SSF57884">
    <property type="entry name" value="Ada DNA repair protein, N-terminal domain (N-Ada 10)"/>
    <property type="match status" value="1"/>
</dbReference>
<dbReference type="SUPFAM" id="SSF55383">
    <property type="entry name" value="Copper amine oxidase, domain N"/>
    <property type="match status" value="1"/>
</dbReference>
<feature type="domain" description="Copper amine oxidase-like N-terminal" evidence="2">
    <location>
        <begin position="32"/>
        <end position="138"/>
    </location>
</feature>
<evidence type="ECO:0000256" key="1">
    <source>
        <dbReference type="SAM" id="SignalP"/>
    </source>
</evidence>
<dbReference type="EMBL" id="LRQE01000012">
    <property type="protein sequence ID" value="KXA31467.1"/>
    <property type="molecule type" value="Genomic_DNA"/>
</dbReference>
<reference evidence="3 4" key="1">
    <citation type="submission" date="2016-01" db="EMBL/GenBank/DDBJ databases">
        <authorList>
            <person name="Oliw E.H."/>
        </authorList>
    </citation>
    <scope>NUCLEOTIDE SEQUENCE [LARGE SCALE GENOMIC DNA]</scope>
    <source>
        <strain evidence="3 4">CMW7756A</strain>
    </source>
</reference>
<proteinExistence type="predicted"/>
<evidence type="ECO:0000313" key="4">
    <source>
        <dbReference type="Proteomes" id="UP000070174"/>
    </source>
</evidence>
<feature type="chain" id="PRO_5007458475" evidence="1">
    <location>
        <begin position="25"/>
        <end position="231"/>
    </location>
</feature>
<evidence type="ECO:0000259" key="2">
    <source>
        <dbReference type="Pfam" id="PF07833"/>
    </source>
</evidence>
<feature type="signal peptide" evidence="1">
    <location>
        <begin position="1"/>
        <end position="24"/>
    </location>
</feature>
<dbReference type="InterPro" id="IPR036582">
    <property type="entry name" value="Mao_N_sf"/>
</dbReference>
<dbReference type="Proteomes" id="UP000070174">
    <property type="component" value="Unassembled WGS sequence"/>
</dbReference>
<evidence type="ECO:0000313" key="3">
    <source>
        <dbReference type="EMBL" id="KXA31467.1"/>
    </source>
</evidence>
<gene>
    <name evidence="3" type="ORF">HMPREF3229_00455</name>
</gene>
<dbReference type="Gene3D" id="3.40.10.10">
    <property type="entry name" value="DNA Methylphosphotriester Repair Domain"/>
    <property type="match status" value="1"/>
</dbReference>
<dbReference type="InterPro" id="IPR035451">
    <property type="entry name" value="Ada-like_dom_sf"/>
</dbReference>
<organism evidence="3">
    <name type="scientific">Peptoniphilus harei</name>
    <dbReference type="NCBI Taxonomy" id="54005"/>
    <lineage>
        <taxon>Bacteria</taxon>
        <taxon>Bacillati</taxon>
        <taxon>Bacillota</taxon>
        <taxon>Tissierellia</taxon>
        <taxon>Tissierellales</taxon>
        <taxon>Peptoniphilaceae</taxon>
        <taxon>Peptoniphilus</taxon>
    </lineage>
</organism>
<name>A0A133PRM9_9FIRM</name>
<protein>
    <submittedName>
        <fullName evidence="3">Copper amine oxidase domain protein</fullName>
    </submittedName>
</protein>
<accession>A0A133PRM9</accession>
<dbReference type="PATRIC" id="fig|54005.3.peg.449"/>
<dbReference type="RefSeq" id="WP_060799735.1">
    <property type="nucleotide sequence ID" value="NZ_KQ957090.1"/>
</dbReference>
<dbReference type="Pfam" id="PF07833">
    <property type="entry name" value="Cu_amine_oxidN1"/>
    <property type="match status" value="1"/>
</dbReference>
<dbReference type="InterPro" id="IPR012854">
    <property type="entry name" value="Cu_amine_oxidase-like_N"/>
</dbReference>
<dbReference type="AlphaFoldDB" id="A0A133PRM9"/>
<dbReference type="Gene3D" id="3.30.457.10">
    <property type="entry name" value="Copper amine oxidase-like, N-terminal domain"/>
    <property type="match status" value="1"/>
</dbReference>
<sequence>MKKQKNLFLIALLFVIFMPLNSFANSDIKLWINGDYVSTDVPPVIENGRTLVPLRVVSENLGLAVDWNGDLKQITISKDDEQFIFLIGQNFFQKGDSKQDLDVAPKIVDGRTLVPIRVIAEAFGQEVTWDNLARTVAIGSGYQVQQNPTPPVVDVKPKVTEVKKVVSNPNGTNNYQNYITDTSQGKIKGNKNSKIYHVPGGRDYNKVSQKNVVFFNTEQEAQAAGYRRAKQ</sequence>